<feature type="transmembrane region" description="Helical" evidence="2">
    <location>
        <begin position="93"/>
        <end position="117"/>
    </location>
</feature>
<keyword evidence="2" id="KW-1133">Transmembrane helix</keyword>
<feature type="compositionally biased region" description="Low complexity" evidence="1">
    <location>
        <begin position="33"/>
        <end position="46"/>
    </location>
</feature>
<reference evidence="3 4" key="2">
    <citation type="submission" date="2019-01" db="EMBL/GenBank/DDBJ databases">
        <authorList>
            <person name="Li Y."/>
        </authorList>
    </citation>
    <scope>NUCLEOTIDE SEQUENCE [LARGE SCALE GENOMIC DNA]</scope>
    <source>
        <strain evidence="3 4">SK2B-1</strain>
    </source>
</reference>
<gene>
    <name evidence="3" type="ORF">D2T30_21690</name>
</gene>
<evidence type="ECO:0000256" key="1">
    <source>
        <dbReference type="SAM" id="MobiDB-lite"/>
    </source>
</evidence>
<evidence type="ECO:0000256" key="2">
    <source>
        <dbReference type="SAM" id="Phobius"/>
    </source>
</evidence>
<name>A0A443J7G0_9RHOB</name>
<accession>A0A443J7G0</accession>
<sequence length="320" mass="35363">MTLLFLSATQIFAQDIGSNIRPPVVHPQAAEKQSGVSQGQGQNSPQKNAWPPKLVFDQETGVRHHNDYGWHQDRQDENYYPVPNENVLWGKDWAGLALIGTSVGGLASLITVFLVAGTLRVSRNMLREAKAATVAANAAVDVTREIGRDQSRAYLTIHEADIRFHGLSIDAHQNGRKDGYVMSCKVRNTGATPAEWFRFRYEFGMGRRGETPTDEAILASGMTTKWTGPATGRDLDFTVEGMDVSNAIHRVADATEAGIYLFIRGSLEYGTIYNEVREWGVFLHADGDRISSYRDGWTAVFANSEGKAPPVKLQFSSLKE</sequence>
<organism evidence="3 4">
    <name type="scientific">Paenirhodobacter populi</name>
    <dbReference type="NCBI Taxonomy" id="2306993"/>
    <lineage>
        <taxon>Bacteria</taxon>
        <taxon>Pseudomonadati</taxon>
        <taxon>Pseudomonadota</taxon>
        <taxon>Alphaproteobacteria</taxon>
        <taxon>Rhodobacterales</taxon>
        <taxon>Rhodobacter group</taxon>
        <taxon>Paenirhodobacter</taxon>
    </lineage>
</organism>
<reference evidence="3 4" key="1">
    <citation type="submission" date="2019-01" db="EMBL/GenBank/DDBJ databases">
        <title>Sinorhodobacter populi sp. nov. isolated from the symptomatic bark tissue of Populus euramericana canker.</title>
        <authorList>
            <person name="Xu G."/>
        </authorList>
    </citation>
    <scope>NUCLEOTIDE SEQUENCE [LARGE SCALE GENOMIC DNA]</scope>
    <source>
        <strain evidence="3 4">SK2B-1</strain>
    </source>
</reference>
<proteinExistence type="predicted"/>
<dbReference type="AlphaFoldDB" id="A0A443J7G0"/>
<keyword evidence="2" id="KW-0812">Transmembrane</keyword>
<feature type="region of interest" description="Disordered" evidence="1">
    <location>
        <begin position="26"/>
        <end position="52"/>
    </location>
</feature>
<evidence type="ECO:0000313" key="3">
    <source>
        <dbReference type="EMBL" id="RWR16407.1"/>
    </source>
</evidence>
<dbReference type="EMBL" id="SAUZ01000044">
    <property type="protein sequence ID" value="RWR16407.1"/>
    <property type="molecule type" value="Genomic_DNA"/>
</dbReference>
<dbReference type="Proteomes" id="UP000284476">
    <property type="component" value="Unassembled WGS sequence"/>
</dbReference>
<protein>
    <submittedName>
        <fullName evidence="3">Uncharacterized protein</fullName>
    </submittedName>
</protein>
<dbReference type="RefSeq" id="WP_128210498.1">
    <property type="nucleotide sequence ID" value="NZ_JBHRSO010000038.1"/>
</dbReference>
<comment type="caution">
    <text evidence="3">The sequence shown here is derived from an EMBL/GenBank/DDBJ whole genome shotgun (WGS) entry which is preliminary data.</text>
</comment>
<keyword evidence="2" id="KW-0472">Membrane</keyword>
<evidence type="ECO:0000313" key="4">
    <source>
        <dbReference type="Proteomes" id="UP000284476"/>
    </source>
</evidence>